<evidence type="ECO:0000259" key="15">
    <source>
        <dbReference type="Pfam" id="PF01225"/>
    </source>
</evidence>
<dbReference type="PANTHER" id="PTHR43445">
    <property type="entry name" value="UDP-N-ACETYLMURAMATE--L-ALANINE LIGASE-RELATED"/>
    <property type="match status" value="1"/>
</dbReference>
<dbReference type="NCBIfam" id="TIGR01082">
    <property type="entry name" value="murC"/>
    <property type="match status" value="1"/>
</dbReference>
<dbReference type="GO" id="GO:0009252">
    <property type="term" value="P:peptidoglycan biosynthetic process"/>
    <property type="evidence" value="ECO:0007669"/>
    <property type="project" value="UniProtKB-UniRule"/>
</dbReference>
<dbReference type="Gene3D" id="3.90.190.20">
    <property type="entry name" value="Mur ligase, C-terminal domain"/>
    <property type="match status" value="1"/>
</dbReference>
<dbReference type="GO" id="GO:0008360">
    <property type="term" value="P:regulation of cell shape"/>
    <property type="evidence" value="ECO:0007669"/>
    <property type="project" value="UniProtKB-KW"/>
</dbReference>
<dbReference type="EMBL" id="LBUP01000005">
    <property type="protein sequence ID" value="KKQ66408.1"/>
    <property type="molecule type" value="Genomic_DNA"/>
</dbReference>
<dbReference type="Gene3D" id="3.40.50.720">
    <property type="entry name" value="NAD(P)-binding Rossmann-like Domain"/>
    <property type="match status" value="1"/>
</dbReference>
<keyword evidence="7" id="KW-0547">Nucleotide-binding</keyword>
<evidence type="ECO:0000256" key="11">
    <source>
        <dbReference type="ARBA" id="ARBA00023306"/>
    </source>
</evidence>
<evidence type="ECO:0000313" key="18">
    <source>
        <dbReference type="EMBL" id="KKQ66408.1"/>
    </source>
</evidence>
<feature type="domain" description="Mur ligase central" evidence="17">
    <location>
        <begin position="111"/>
        <end position="242"/>
    </location>
</feature>
<proteinExistence type="predicted"/>
<evidence type="ECO:0000256" key="3">
    <source>
        <dbReference type="ARBA" id="ARBA00012211"/>
    </source>
</evidence>
<evidence type="ECO:0000256" key="13">
    <source>
        <dbReference type="ARBA" id="ARBA00047833"/>
    </source>
</evidence>
<evidence type="ECO:0000256" key="9">
    <source>
        <dbReference type="ARBA" id="ARBA00022960"/>
    </source>
</evidence>
<evidence type="ECO:0000256" key="10">
    <source>
        <dbReference type="ARBA" id="ARBA00022984"/>
    </source>
</evidence>
<dbReference type="EC" id="6.3.2.8" evidence="3 14"/>
<dbReference type="GO" id="GO:0071555">
    <property type="term" value="P:cell wall organization"/>
    <property type="evidence" value="ECO:0007669"/>
    <property type="project" value="UniProtKB-KW"/>
</dbReference>
<keyword evidence="8" id="KW-0067">ATP-binding</keyword>
<dbReference type="GO" id="GO:0008763">
    <property type="term" value="F:UDP-N-acetylmuramate-L-alanine ligase activity"/>
    <property type="evidence" value="ECO:0007669"/>
    <property type="project" value="UniProtKB-UniRule"/>
</dbReference>
<dbReference type="SUPFAM" id="SSF53623">
    <property type="entry name" value="MurD-like peptide ligases, catalytic domain"/>
    <property type="match status" value="1"/>
</dbReference>
<name>A0A0G0JFF9_9BACT</name>
<evidence type="ECO:0000256" key="7">
    <source>
        <dbReference type="ARBA" id="ARBA00022741"/>
    </source>
</evidence>
<feature type="domain" description="Mur ligase C-terminal" evidence="16">
    <location>
        <begin position="287"/>
        <end position="416"/>
    </location>
</feature>
<evidence type="ECO:0000259" key="16">
    <source>
        <dbReference type="Pfam" id="PF02875"/>
    </source>
</evidence>
<dbReference type="SUPFAM" id="SSF53244">
    <property type="entry name" value="MurD-like peptide ligases, peptide-binding domain"/>
    <property type="match status" value="1"/>
</dbReference>
<dbReference type="Proteomes" id="UP000034235">
    <property type="component" value="Unassembled WGS sequence"/>
</dbReference>
<dbReference type="InterPro" id="IPR000713">
    <property type="entry name" value="Mur_ligase_N"/>
</dbReference>
<accession>A0A0G0JFF9</accession>
<evidence type="ECO:0000256" key="1">
    <source>
        <dbReference type="ARBA" id="ARBA00004496"/>
    </source>
</evidence>
<protein>
    <recommendedName>
        <fullName evidence="3 14">UDP-N-acetylmuramate--L-alanine ligase</fullName>
        <ecNumber evidence="3 14">6.3.2.8</ecNumber>
    </recommendedName>
</protein>
<dbReference type="GO" id="GO:0005524">
    <property type="term" value="F:ATP binding"/>
    <property type="evidence" value="ECO:0007669"/>
    <property type="project" value="UniProtKB-KW"/>
</dbReference>
<evidence type="ECO:0000256" key="2">
    <source>
        <dbReference type="ARBA" id="ARBA00004752"/>
    </source>
</evidence>
<keyword evidence="4" id="KW-0963">Cytoplasm</keyword>
<reference evidence="18 19" key="1">
    <citation type="journal article" date="2015" name="Nature">
        <title>rRNA introns, odd ribosomes, and small enigmatic genomes across a large radiation of phyla.</title>
        <authorList>
            <person name="Brown C.T."/>
            <person name="Hug L.A."/>
            <person name="Thomas B.C."/>
            <person name="Sharon I."/>
            <person name="Castelle C.J."/>
            <person name="Singh A."/>
            <person name="Wilkins M.J."/>
            <person name="Williams K.H."/>
            <person name="Banfield J.F."/>
        </authorList>
    </citation>
    <scope>NUCLEOTIDE SEQUENCE [LARGE SCALE GENOMIC DNA]</scope>
</reference>
<dbReference type="InterPro" id="IPR036615">
    <property type="entry name" value="Mur_ligase_C_dom_sf"/>
</dbReference>
<evidence type="ECO:0000256" key="8">
    <source>
        <dbReference type="ARBA" id="ARBA00022840"/>
    </source>
</evidence>
<comment type="caution">
    <text evidence="18">The sequence shown here is derived from an EMBL/GenBank/DDBJ whole genome shotgun (WGS) entry which is preliminary data.</text>
</comment>
<dbReference type="InterPro" id="IPR013221">
    <property type="entry name" value="Mur_ligase_cen"/>
</dbReference>
<keyword evidence="11" id="KW-0131">Cell cycle</keyword>
<dbReference type="Gene3D" id="3.40.1190.10">
    <property type="entry name" value="Mur-like, catalytic domain"/>
    <property type="match status" value="1"/>
</dbReference>
<keyword evidence="12" id="KW-0961">Cell wall biogenesis/degradation</keyword>
<dbReference type="InterPro" id="IPR050061">
    <property type="entry name" value="MurCDEF_pg_biosynth"/>
</dbReference>
<dbReference type="InterPro" id="IPR005758">
    <property type="entry name" value="UDP-N-AcMur_Ala_ligase_MurC"/>
</dbReference>
<dbReference type="GO" id="GO:0051301">
    <property type="term" value="P:cell division"/>
    <property type="evidence" value="ECO:0007669"/>
    <property type="project" value="UniProtKB-KW"/>
</dbReference>
<comment type="catalytic activity">
    <reaction evidence="13">
        <text>UDP-N-acetyl-alpha-D-muramate + L-alanine + ATP = UDP-N-acetyl-alpha-D-muramoyl-L-alanine + ADP + phosphate + H(+)</text>
        <dbReference type="Rhea" id="RHEA:23372"/>
        <dbReference type="ChEBI" id="CHEBI:15378"/>
        <dbReference type="ChEBI" id="CHEBI:30616"/>
        <dbReference type="ChEBI" id="CHEBI:43474"/>
        <dbReference type="ChEBI" id="CHEBI:57972"/>
        <dbReference type="ChEBI" id="CHEBI:70757"/>
        <dbReference type="ChEBI" id="CHEBI:83898"/>
        <dbReference type="ChEBI" id="CHEBI:456216"/>
        <dbReference type="EC" id="6.3.2.8"/>
    </reaction>
</comment>
<keyword evidence="10" id="KW-0573">Peptidoglycan synthesis</keyword>
<evidence type="ECO:0000256" key="14">
    <source>
        <dbReference type="NCBIfam" id="TIGR01082"/>
    </source>
</evidence>
<dbReference type="UniPathway" id="UPA00219"/>
<dbReference type="PANTHER" id="PTHR43445:SF3">
    <property type="entry name" value="UDP-N-ACETYLMURAMATE--L-ALANINE LIGASE"/>
    <property type="match status" value="1"/>
</dbReference>
<dbReference type="Pfam" id="PF08245">
    <property type="entry name" value="Mur_ligase_M"/>
    <property type="match status" value="1"/>
</dbReference>
<keyword evidence="6" id="KW-0132">Cell division</keyword>
<evidence type="ECO:0000256" key="6">
    <source>
        <dbReference type="ARBA" id="ARBA00022618"/>
    </source>
</evidence>
<feature type="domain" description="Mur ligase N-terminal catalytic" evidence="15">
    <location>
        <begin position="5"/>
        <end position="102"/>
    </location>
</feature>
<dbReference type="SUPFAM" id="SSF51984">
    <property type="entry name" value="MurCD N-terminal domain"/>
    <property type="match status" value="1"/>
</dbReference>
<gene>
    <name evidence="18" type="ORF">US86_C0005G0019</name>
</gene>
<dbReference type="Pfam" id="PF01225">
    <property type="entry name" value="Mur_ligase"/>
    <property type="match status" value="1"/>
</dbReference>
<comment type="pathway">
    <text evidence="2">Cell wall biogenesis; peptidoglycan biosynthesis.</text>
</comment>
<comment type="subcellular location">
    <subcellularLocation>
        <location evidence="1">Cytoplasm</location>
    </subcellularLocation>
</comment>
<evidence type="ECO:0000313" key="19">
    <source>
        <dbReference type="Proteomes" id="UP000034235"/>
    </source>
</evidence>
<dbReference type="InterPro" id="IPR004101">
    <property type="entry name" value="Mur_ligase_C"/>
</dbReference>
<evidence type="ECO:0000256" key="4">
    <source>
        <dbReference type="ARBA" id="ARBA00022490"/>
    </source>
</evidence>
<dbReference type="Pfam" id="PF02875">
    <property type="entry name" value="Mur_ligase_C"/>
    <property type="match status" value="1"/>
</dbReference>
<dbReference type="PATRIC" id="fig|1618422.5.peg.772"/>
<organism evidence="18 19">
    <name type="scientific">Candidatus Daviesbacteria bacterium GW2011_GWA2_38_24</name>
    <dbReference type="NCBI Taxonomy" id="1618422"/>
    <lineage>
        <taxon>Bacteria</taxon>
        <taxon>Candidatus Daviesiibacteriota</taxon>
    </lineage>
</organism>
<sequence length="426" mass="47723">MPAKHVHFLGIGGSGASAVASIAKAQGFKITGCDKQPHNEFTTNFEKQELLEGHSPDHLENVDILAVTPAIFSADPNNQEVKAAKERNIPVISWQEFMGKYLEEGKYVIAVSGTHGKSTTTAMIGQLLEDADLDPTVELGAVVPRWGRNYRIGKSKYFITEADEFNDNFLVSRPDIAVVTSIEMDHPEYFKDFDEYKNSFRKFLTQTKEAIVANLNYPAVGEVLKDVMKETSVISIDYSKSEFHLNLQIPGKFNLLNAAAAFQVGLLLGIDPELIRNSLQTYSGVGRRQELIGRLHDAPIYSDFAHHPTEIKVTVDTIAQKYPDKKLIVLFQPHMYSRTKALWNDFVKISKEIPAEKTIILDIYKAREYPIEGITSQRLAEEIGDKKVEYMNDEDALKFVRKQATENHVIIFLGAGPIHALAKSLV</sequence>
<keyword evidence="9" id="KW-0133">Cell shape</keyword>
<evidence type="ECO:0000256" key="12">
    <source>
        <dbReference type="ARBA" id="ARBA00023316"/>
    </source>
</evidence>
<evidence type="ECO:0000259" key="17">
    <source>
        <dbReference type="Pfam" id="PF08245"/>
    </source>
</evidence>
<dbReference type="InterPro" id="IPR036565">
    <property type="entry name" value="Mur-like_cat_sf"/>
</dbReference>
<dbReference type="GO" id="GO:0005737">
    <property type="term" value="C:cytoplasm"/>
    <property type="evidence" value="ECO:0007669"/>
    <property type="project" value="UniProtKB-SubCell"/>
</dbReference>
<keyword evidence="5 18" id="KW-0436">Ligase</keyword>
<dbReference type="AlphaFoldDB" id="A0A0G0JFF9"/>
<evidence type="ECO:0000256" key="5">
    <source>
        <dbReference type="ARBA" id="ARBA00022598"/>
    </source>
</evidence>